<keyword evidence="4" id="KW-0804">Transcription</keyword>
<name>A0AAV0RL62_9ROSI</name>
<dbReference type="GO" id="GO:0003677">
    <property type="term" value="F:DNA binding"/>
    <property type="evidence" value="ECO:0007669"/>
    <property type="project" value="UniProtKB-KW"/>
</dbReference>
<feature type="domain" description="TF-B3" evidence="8">
    <location>
        <begin position="110"/>
        <end position="201"/>
    </location>
</feature>
<comment type="caution">
    <text evidence="9">The sequence shown here is derived from an EMBL/GenBank/DDBJ whole genome shotgun (WGS) entry which is preliminary data.</text>
</comment>
<feature type="coiled-coil region" evidence="6">
    <location>
        <begin position="400"/>
        <end position="462"/>
    </location>
</feature>
<reference evidence="9" key="1">
    <citation type="submission" date="2022-08" db="EMBL/GenBank/DDBJ databases">
        <authorList>
            <person name="Gutierrez-Valencia J."/>
        </authorList>
    </citation>
    <scope>NUCLEOTIDE SEQUENCE</scope>
</reference>
<keyword evidence="10" id="KW-1185">Reference proteome</keyword>
<sequence>MDAAEEPISPTPSDQLPLNEHIAMYPHFKVHRRKSRGSRTKPSQIHHHLQSPEQPDSNSQLVVYDNSPDSKRQKRAAVHDFYDGAEAKSSSALERAEQFRANLPADNPSFAKTLVRSNVTVGFWMHLPMRFCKSYLPKSDTTVLVENEIGAEYVINYIADRTALSGGWKAFCAAHELIEGDVLIFQLVKPLRFKVYVVRGNDSSPKPNNDLHIQPTEPSEKRMISAREPVKLPGTQDSTKSALSRQDNSNNDEQEKRLVAIDSTTNANFQEHSENSSGNMDIVTCSSEPTDSHDIIDFSGGIQEFSVVVNGTEIDSELSDHHRQKYYELCCSQRKFLHGNLLDSINCKLAAELIIGTVDIAESIRSSTLSSSRREYAVWEKNLKGFQLLGMNVGFLCNRLDKLMKLALESEKAVESERREVKLRQERVSEEMECLEMKLKELRQARKRIDEEIETLKVTAERHEVMFQEVVNAPCCRPRKRGRPRKVKLNEEGLAKIKRILLPEEGSSVQPNSRGYKRKRAVIDDFYVNAEVMNAVMNKAEEIKANLPEEHPTLTKTMLPSHVSNGFWLGLSKEFCDEHMPIVDRRVELEDESGRVWAAKYLALKQGLSGGWRAFSIANKLVKGDVLIFQLIRRIKFKVYIVRSNASIGADSDGDFGTPKSGKTSCPEEAGQNSESQPPESVPKRGARGSMLRDNDDGDDGTEETSGLIDKLRGIALDFDQVGSFESFGIVANGSIINNELPRRLGVKYYELCRSRNSFLHQHVLEGLNDKLVAGMIAETVHIADAIRGFELDEGEEDRFESWGSRLEAFAKLGMDVGFLLARLKQLSGLADKADKYRKLRAERGAVEERVKVLEAELGEARVKMEELELEIEEIGIDGDGVEGAVRELASAAWS</sequence>
<dbReference type="Pfam" id="PF02362">
    <property type="entry name" value="B3"/>
    <property type="match status" value="2"/>
</dbReference>
<dbReference type="SUPFAM" id="SSF101936">
    <property type="entry name" value="DNA-binding pseudobarrel domain"/>
    <property type="match status" value="2"/>
</dbReference>
<feature type="region of interest" description="Disordered" evidence="7">
    <location>
        <begin position="31"/>
        <end position="75"/>
    </location>
</feature>
<organism evidence="9 10">
    <name type="scientific">Linum tenue</name>
    <dbReference type="NCBI Taxonomy" id="586396"/>
    <lineage>
        <taxon>Eukaryota</taxon>
        <taxon>Viridiplantae</taxon>
        <taxon>Streptophyta</taxon>
        <taxon>Embryophyta</taxon>
        <taxon>Tracheophyta</taxon>
        <taxon>Spermatophyta</taxon>
        <taxon>Magnoliopsida</taxon>
        <taxon>eudicotyledons</taxon>
        <taxon>Gunneridae</taxon>
        <taxon>Pentapetalae</taxon>
        <taxon>rosids</taxon>
        <taxon>fabids</taxon>
        <taxon>Malpighiales</taxon>
        <taxon>Linaceae</taxon>
        <taxon>Linum</taxon>
    </lineage>
</organism>
<dbReference type="InterPro" id="IPR015300">
    <property type="entry name" value="DNA-bd_pseudobarrel_sf"/>
</dbReference>
<evidence type="ECO:0000313" key="10">
    <source>
        <dbReference type="Proteomes" id="UP001154282"/>
    </source>
</evidence>
<dbReference type="InterPro" id="IPR044837">
    <property type="entry name" value="REM16-like"/>
</dbReference>
<proteinExistence type="predicted"/>
<evidence type="ECO:0000256" key="2">
    <source>
        <dbReference type="ARBA" id="ARBA00023015"/>
    </source>
</evidence>
<feature type="compositionally biased region" description="Polar residues" evidence="7">
    <location>
        <begin position="235"/>
        <end position="251"/>
    </location>
</feature>
<protein>
    <recommendedName>
        <fullName evidence="8">TF-B3 domain-containing protein</fullName>
    </recommendedName>
</protein>
<dbReference type="SMART" id="SM01019">
    <property type="entry name" value="B3"/>
    <property type="match status" value="2"/>
</dbReference>
<feature type="compositionally biased region" description="Basic and acidic residues" evidence="7">
    <location>
        <begin position="218"/>
        <end position="230"/>
    </location>
</feature>
<gene>
    <name evidence="9" type="ORF">LITE_LOCUS48293</name>
</gene>
<feature type="coiled-coil region" evidence="6">
    <location>
        <begin position="830"/>
        <end position="878"/>
    </location>
</feature>
<evidence type="ECO:0000256" key="5">
    <source>
        <dbReference type="ARBA" id="ARBA00023242"/>
    </source>
</evidence>
<evidence type="ECO:0000256" key="3">
    <source>
        <dbReference type="ARBA" id="ARBA00023125"/>
    </source>
</evidence>
<evidence type="ECO:0000259" key="8">
    <source>
        <dbReference type="PROSITE" id="PS50863"/>
    </source>
</evidence>
<feature type="region of interest" description="Disordered" evidence="7">
    <location>
        <begin position="204"/>
        <end position="254"/>
    </location>
</feature>
<evidence type="ECO:0000256" key="7">
    <source>
        <dbReference type="SAM" id="MobiDB-lite"/>
    </source>
</evidence>
<dbReference type="InterPro" id="IPR003340">
    <property type="entry name" value="B3_DNA-bd"/>
</dbReference>
<dbReference type="PANTHER" id="PTHR31391:SF101">
    <property type="entry name" value="B3 DOMAIN-CONTAINING PROTEIN OS01G0234100"/>
    <property type="match status" value="1"/>
</dbReference>
<keyword evidence="5" id="KW-0539">Nucleus</keyword>
<feature type="region of interest" description="Disordered" evidence="7">
    <location>
        <begin position="652"/>
        <end position="705"/>
    </location>
</feature>
<accession>A0AAV0RL62</accession>
<evidence type="ECO:0000256" key="4">
    <source>
        <dbReference type="ARBA" id="ARBA00023163"/>
    </source>
</evidence>
<dbReference type="PROSITE" id="PS50863">
    <property type="entry name" value="B3"/>
    <property type="match status" value="2"/>
</dbReference>
<feature type="compositionally biased region" description="Polar residues" evidence="7">
    <location>
        <begin position="51"/>
        <end position="61"/>
    </location>
</feature>
<evidence type="ECO:0000256" key="1">
    <source>
        <dbReference type="ARBA" id="ARBA00004123"/>
    </source>
</evidence>
<dbReference type="CDD" id="cd10017">
    <property type="entry name" value="B3_DNA"/>
    <property type="match status" value="2"/>
</dbReference>
<evidence type="ECO:0000256" key="6">
    <source>
        <dbReference type="SAM" id="Coils"/>
    </source>
</evidence>
<dbReference type="Proteomes" id="UP001154282">
    <property type="component" value="Unassembled WGS sequence"/>
</dbReference>
<dbReference type="GO" id="GO:0005634">
    <property type="term" value="C:nucleus"/>
    <property type="evidence" value="ECO:0007669"/>
    <property type="project" value="UniProtKB-SubCell"/>
</dbReference>
<keyword evidence="6" id="KW-0175">Coiled coil</keyword>
<feature type="domain" description="TF-B3" evidence="8">
    <location>
        <begin position="554"/>
        <end position="645"/>
    </location>
</feature>
<keyword evidence="3" id="KW-0238">DNA-binding</keyword>
<dbReference type="EMBL" id="CAMGYJ010000011">
    <property type="protein sequence ID" value="CAI0557257.1"/>
    <property type="molecule type" value="Genomic_DNA"/>
</dbReference>
<keyword evidence="2" id="KW-0805">Transcription regulation</keyword>
<dbReference type="AlphaFoldDB" id="A0AAV0RL62"/>
<dbReference type="PANTHER" id="PTHR31391">
    <property type="entry name" value="B3 DOMAIN-CONTAINING PROTEIN OS11G0197600-RELATED"/>
    <property type="match status" value="1"/>
</dbReference>
<feature type="compositionally biased region" description="Basic residues" evidence="7">
    <location>
        <begin position="31"/>
        <end position="49"/>
    </location>
</feature>
<comment type="subcellular location">
    <subcellularLocation>
        <location evidence="1">Nucleus</location>
    </subcellularLocation>
</comment>
<dbReference type="Gene3D" id="2.40.330.10">
    <property type="entry name" value="DNA-binding pseudobarrel domain"/>
    <property type="match status" value="2"/>
</dbReference>
<evidence type="ECO:0000313" key="9">
    <source>
        <dbReference type="EMBL" id="CAI0557257.1"/>
    </source>
</evidence>